<accession>A0A645EB17</accession>
<comment type="caution">
    <text evidence="1">The sequence shown here is derived from an EMBL/GenBank/DDBJ whole genome shotgun (WGS) entry which is preliminary data.</text>
</comment>
<protein>
    <submittedName>
        <fullName evidence="1">Uncharacterized protein</fullName>
    </submittedName>
</protein>
<gene>
    <name evidence="1" type="ORF">SDC9_146210</name>
</gene>
<dbReference type="EMBL" id="VSSQ01045144">
    <property type="protein sequence ID" value="MPM99020.1"/>
    <property type="molecule type" value="Genomic_DNA"/>
</dbReference>
<dbReference type="AlphaFoldDB" id="A0A645EB17"/>
<organism evidence="1">
    <name type="scientific">bioreactor metagenome</name>
    <dbReference type="NCBI Taxonomy" id="1076179"/>
    <lineage>
        <taxon>unclassified sequences</taxon>
        <taxon>metagenomes</taxon>
        <taxon>ecological metagenomes</taxon>
    </lineage>
</organism>
<reference evidence="1" key="1">
    <citation type="submission" date="2019-08" db="EMBL/GenBank/DDBJ databases">
        <authorList>
            <person name="Kucharzyk K."/>
            <person name="Murdoch R.W."/>
            <person name="Higgins S."/>
            <person name="Loffler F."/>
        </authorList>
    </citation>
    <scope>NUCLEOTIDE SEQUENCE</scope>
</reference>
<name>A0A645EB17_9ZZZZ</name>
<evidence type="ECO:0000313" key="1">
    <source>
        <dbReference type="EMBL" id="MPM99020.1"/>
    </source>
</evidence>
<sequence length="284" mass="31107">MLVERLLGFLGDLLVDCGQELVHAFQHGHVCAQTTPHGTHFEADHARADQAQRLGNLVQVQSTVIRQDELFVERHARQRTGVGASSDDDLLAGDGFFFLARHLDFVAAFSSLHERTTAVEERDLVLLEQVQDAIVALLHDALLARNHLGHVHRHFAGGNAVVRKVQLGVFVVFRRLQQRLRRNTAHVGASTTGSRAASSVLPLVDTGHVEAQLCCTDCSDVAARACADDDDVKLLAHDENLLESLSLDSITGTMSLCMGATGNMYRRPNQFLTWTTVETTTLSS</sequence>
<proteinExistence type="predicted"/>